<dbReference type="InterPro" id="IPR027469">
    <property type="entry name" value="Cation_efflux_TMD_sf"/>
</dbReference>
<keyword evidence="6" id="KW-0406">Ion transport</keyword>
<dbReference type="Proteomes" id="UP001595710">
    <property type="component" value="Unassembled WGS sequence"/>
</dbReference>
<reference evidence="13" key="1">
    <citation type="journal article" date="2019" name="Int. J. Syst. Evol. Microbiol.">
        <title>The Global Catalogue of Microorganisms (GCM) 10K type strain sequencing project: providing services to taxonomists for standard genome sequencing and annotation.</title>
        <authorList>
            <consortium name="The Broad Institute Genomics Platform"/>
            <consortium name="The Broad Institute Genome Sequencing Center for Infectious Disease"/>
            <person name="Wu L."/>
            <person name="Ma J."/>
        </authorList>
    </citation>
    <scope>NUCLEOTIDE SEQUENCE [LARGE SCALE GENOMIC DNA]</scope>
    <source>
        <strain evidence="13">CECT 8288</strain>
    </source>
</reference>
<feature type="transmembrane region" description="Helical" evidence="9">
    <location>
        <begin position="87"/>
        <end position="105"/>
    </location>
</feature>
<keyword evidence="13" id="KW-1185">Reference proteome</keyword>
<evidence type="ECO:0000256" key="1">
    <source>
        <dbReference type="ARBA" id="ARBA00004141"/>
    </source>
</evidence>
<comment type="caution">
    <text evidence="12">The sequence shown here is derived from an EMBL/GenBank/DDBJ whole genome shotgun (WGS) entry which is preliminary data.</text>
</comment>
<evidence type="ECO:0000313" key="12">
    <source>
        <dbReference type="EMBL" id="MFC3702770.1"/>
    </source>
</evidence>
<gene>
    <name evidence="12" type="ORF">ACFOND_14105</name>
</gene>
<evidence type="ECO:0000256" key="5">
    <source>
        <dbReference type="ARBA" id="ARBA00022692"/>
    </source>
</evidence>
<evidence type="ECO:0000256" key="4">
    <source>
        <dbReference type="ARBA" id="ARBA00022496"/>
    </source>
</evidence>
<keyword evidence="6" id="KW-0864">Zinc transport</keyword>
<evidence type="ECO:0000256" key="7">
    <source>
        <dbReference type="ARBA" id="ARBA00022989"/>
    </source>
</evidence>
<dbReference type="Pfam" id="PF16916">
    <property type="entry name" value="ZT_dimer"/>
    <property type="match status" value="1"/>
</dbReference>
<feature type="domain" description="Cation efflux protein cytoplasmic" evidence="11">
    <location>
        <begin position="217"/>
        <end position="292"/>
    </location>
</feature>
<keyword evidence="8 9" id="KW-0472">Membrane</keyword>
<dbReference type="PANTHER" id="PTHR43840">
    <property type="entry name" value="MITOCHONDRIAL METAL TRANSPORTER 1-RELATED"/>
    <property type="match status" value="1"/>
</dbReference>
<evidence type="ECO:0000256" key="8">
    <source>
        <dbReference type="ARBA" id="ARBA00023136"/>
    </source>
</evidence>
<dbReference type="InterPro" id="IPR036837">
    <property type="entry name" value="Cation_efflux_CTD_sf"/>
</dbReference>
<dbReference type="NCBIfam" id="TIGR01297">
    <property type="entry name" value="CDF"/>
    <property type="match status" value="1"/>
</dbReference>
<protein>
    <submittedName>
        <fullName evidence="12">Cation diffusion facilitator family transporter</fullName>
    </submittedName>
</protein>
<organism evidence="12 13">
    <name type="scientific">Reinekea marina</name>
    <dbReference type="NCBI Taxonomy" id="1310421"/>
    <lineage>
        <taxon>Bacteria</taxon>
        <taxon>Pseudomonadati</taxon>
        <taxon>Pseudomonadota</taxon>
        <taxon>Gammaproteobacteria</taxon>
        <taxon>Oceanospirillales</taxon>
        <taxon>Saccharospirillaceae</taxon>
        <taxon>Reinekea</taxon>
    </lineage>
</organism>
<evidence type="ECO:0000259" key="10">
    <source>
        <dbReference type="Pfam" id="PF01545"/>
    </source>
</evidence>
<dbReference type="EMBL" id="JBHRYN010000020">
    <property type="protein sequence ID" value="MFC3702770.1"/>
    <property type="molecule type" value="Genomic_DNA"/>
</dbReference>
<dbReference type="Pfam" id="PF01545">
    <property type="entry name" value="Cation_efflux"/>
    <property type="match status" value="1"/>
</dbReference>
<sequence>MTDPTLSSKQRYAVIAKVNWVCSVVDALLSTLKLTIGFITRSPALIADGVHSLSDLATDILALILGNMAQHGPDEDHPYGHARYETIGTVALGATLVAVAIGIAYDNVMAAWQGESITPHWLSLLAVLVSIISKEALFHYSMKHAKATNSNLLEANAWHSRSDSLSSVVVFFGILASMAGYPILEYVAALAVAVLIGKMGVGLTWNATQDLVDRGVPQDKLDAYKTTLLSSNAIDDVHMIRTRLMGNDVFIDAHIQVSPFLTVSEAHQLNDNSAANLKKTHDEITDVTLHIDFEPDNIQAKTLLMPKRSEVESALANSNLAHYQRLYLHYKGATLSIEILFDENAIIPADYQITTMALQKQFDWINRIELYKKTQ</sequence>
<keyword evidence="7 9" id="KW-1133">Transmembrane helix</keyword>
<keyword evidence="4" id="KW-0408">Iron</keyword>
<evidence type="ECO:0000256" key="6">
    <source>
        <dbReference type="ARBA" id="ARBA00022906"/>
    </source>
</evidence>
<dbReference type="InterPro" id="IPR027470">
    <property type="entry name" value="Cation_efflux_CTD"/>
</dbReference>
<keyword evidence="5 9" id="KW-0812">Transmembrane</keyword>
<evidence type="ECO:0000256" key="2">
    <source>
        <dbReference type="ARBA" id="ARBA00010212"/>
    </source>
</evidence>
<dbReference type="Gene3D" id="1.20.1510.10">
    <property type="entry name" value="Cation efflux protein transmembrane domain"/>
    <property type="match status" value="1"/>
</dbReference>
<dbReference type="InterPro" id="IPR058533">
    <property type="entry name" value="Cation_efflux_TM"/>
</dbReference>
<evidence type="ECO:0000313" key="13">
    <source>
        <dbReference type="Proteomes" id="UP001595710"/>
    </source>
</evidence>
<dbReference type="PANTHER" id="PTHR43840:SF15">
    <property type="entry name" value="MITOCHONDRIAL METAL TRANSPORTER 1-RELATED"/>
    <property type="match status" value="1"/>
</dbReference>
<feature type="transmembrane region" description="Helical" evidence="9">
    <location>
        <begin position="163"/>
        <end position="181"/>
    </location>
</feature>
<dbReference type="SUPFAM" id="SSF160240">
    <property type="entry name" value="Cation efflux protein cytoplasmic domain-like"/>
    <property type="match status" value="1"/>
</dbReference>
<keyword evidence="3" id="KW-0813">Transport</keyword>
<dbReference type="InterPro" id="IPR050291">
    <property type="entry name" value="CDF_Transporter"/>
</dbReference>
<dbReference type="InterPro" id="IPR002524">
    <property type="entry name" value="Cation_efflux"/>
</dbReference>
<name>A0ABV7WWD6_9GAMM</name>
<keyword evidence="6" id="KW-0862">Zinc</keyword>
<keyword evidence="4" id="KW-0410">Iron transport</keyword>
<evidence type="ECO:0000256" key="9">
    <source>
        <dbReference type="SAM" id="Phobius"/>
    </source>
</evidence>
<accession>A0ABV7WWD6</accession>
<comment type="similarity">
    <text evidence="2">Belongs to the cation diffusion facilitator (CDF) transporter (TC 2.A.4) family. FieF subfamily.</text>
</comment>
<feature type="domain" description="Cation efflux protein transmembrane" evidence="10">
    <location>
        <begin position="21"/>
        <end position="212"/>
    </location>
</feature>
<comment type="subcellular location">
    <subcellularLocation>
        <location evidence="1">Membrane</location>
        <topology evidence="1">Multi-pass membrane protein</topology>
    </subcellularLocation>
</comment>
<dbReference type="Gene3D" id="3.30.70.1350">
    <property type="entry name" value="Cation efflux protein, cytoplasmic domain"/>
    <property type="match status" value="1"/>
</dbReference>
<dbReference type="SUPFAM" id="SSF161111">
    <property type="entry name" value="Cation efflux protein transmembrane domain-like"/>
    <property type="match status" value="1"/>
</dbReference>
<evidence type="ECO:0000256" key="3">
    <source>
        <dbReference type="ARBA" id="ARBA00022448"/>
    </source>
</evidence>
<evidence type="ECO:0000259" key="11">
    <source>
        <dbReference type="Pfam" id="PF16916"/>
    </source>
</evidence>
<feature type="transmembrane region" description="Helical" evidence="9">
    <location>
        <begin position="120"/>
        <end position="142"/>
    </location>
</feature>
<proteinExistence type="inferred from homology"/>
<dbReference type="RefSeq" id="WP_290282095.1">
    <property type="nucleotide sequence ID" value="NZ_JAUFQI010000001.1"/>
</dbReference>